<dbReference type="PROSITE" id="PS50983">
    <property type="entry name" value="FE_B12_PBP"/>
    <property type="match status" value="1"/>
</dbReference>
<evidence type="ECO:0000313" key="4">
    <source>
        <dbReference type="Proteomes" id="UP000194136"/>
    </source>
</evidence>
<protein>
    <submittedName>
        <fullName evidence="3">Vitamin B12-binding protein</fullName>
    </submittedName>
</protein>
<dbReference type="PANTHER" id="PTHR30535">
    <property type="entry name" value="VITAMIN B12-BINDING PROTEIN"/>
    <property type="match status" value="1"/>
</dbReference>
<keyword evidence="1" id="KW-0732">Signal</keyword>
<dbReference type="Gene3D" id="3.40.50.1980">
    <property type="entry name" value="Nitrogenase molybdenum iron protein domain"/>
    <property type="match status" value="2"/>
</dbReference>
<dbReference type="CDD" id="cd01148">
    <property type="entry name" value="TroA_a"/>
    <property type="match status" value="1"/>
</dbReference>
<name>A0AA34TM34_9VIBR</name>
<reference evidence="3 4" key="1">
    <citation type="submission" date="2016-10" db="EMBL/GenBank/DDBJ databases">
        <title>The High Quality Genome of Vibrio splendidus K08M4.</title>
        <authorList>
            <person name="Wendling C."/>
            <person name="Chibani C.M."/>
            <person name="Hertel R."/>
            <person name="Sproer C."/>
            <person name="Bunk B."/>
            <person name="Overmann J."/>
            <person name="Roth O."/>
            <person name="Liesegang H."/>
        </authorList>
    </citation>
    <scope>NUCLEOTIDE SEQUENCE [LARGE SCALE GENOMIC DNA]</scope>
    <source>
        <strain evidence="3 4">K08M4</strain>
    </source>
</reference>
<dbReference type="KEGG" id="vsy:K08M4_04500"/>
<accession>A0AA34TM34</accession>
<dbReference type="Pfam" id="PF01497">
    <property type="entry name" value="Peripla_BP_2"/>
    <property type="match status" value="1"/>
</dbReference>
<gene>
    <name evidence="3" type="primary">btuF_1</name>
    <name evidence="3" type="ORF">K08M4_04500</name>
</gene>
<feature type="chain" id="PRO_5041316355" evidence="1">
    <location>
        <begin position="22"/>
        <end position="318"/>
    </location>
</feature>
<dbReference type="EMBL" id="CP017916">
    <property type="protein sequence ID" value="ARP37247.1"/>
    <property type="molecule type" value="Genomic_DNA"/>
</dbReference>
<keyword evidence="4" id="KW-1185">Reference proteome</keyword>
<dbReference type="InterPro" id="IPR002491">
    <property type="entry name" value="ABC_transptr_periplasmic_BD"/>
</dbReference>
<evidence type="ECO:0000256" key="1">
    <source>
        <dbReference type="SAM" id="SignalP"/>
    </source>
</evidence>
<dbReference type="AlphaFoldDB" id="A0AA34TM34"/>
<feature type="domain" description="Fe/B12 periplasmic-binding" evidence="2">
    <location>
        <begin position="40"/>
        <end position="318"/>
    </location>
</feature>
<sequence>MNKLSASALTFTFLLSMSAQAQITVENCDSTLTLDTSPKTLITHDINMSEMAFSLGLEENMIGVTGISGYYKTTPEFNRLQGNIPELAPKYPSLEVLVNANPDVFFAGWNYGMRLGGSVTPDSLKEFGINTLILNESCSHIRKDKQPASMEQMFDDVTRLATLFGHQDRAQTLISTWKEQLVQIQQQTKNQTPLKVFLYDSGEDKPFTAGKYATVSAMIKAAGGDNVMKDLDISWGTTSWESVAMHNPDVIILLDYQNGTGAKGMQAFLEQHPAMKLTTAVKTTQYLPLRYEEITPGPANIAAIEKLAQRIQEIHDKS</sequence>
<evidence type="ECO:0000313" key="3">
    <source>
        <dbReference type="EMBL" id="ARP37247.1"/>
    </source>
</evidence>
<dbReference type="SUPFAM" id="SSF53807">
    <property type="entry name" value="Helical backbone' metal receptor"/>
    <property type="match status" value="1"/>
</dbReference>
<feature type="signal peptide" evidence="1">
    <location>
        <begin position="1"/>
        <end position="21"/>
    </location>
</feature>
<evidence type="ECO:0000259" key="2">
    <source>
        <dbReference type="PROSITE" id="PS50983"/>
    </source>
</evidence>
<organism evidence="3 4">
    <name type="scientific">Vibrio syngnathi</name>
    <dbReference type="NCBI Taxonomy" id="3034029"/>
    <lineage>
        <taxon>Bacteria</taxon>
        <taxon>Pseudomonadati</taxon>
        <taxon>Pseudomonadota</taxon>
        <taxon>Gammaproteobacteria</taxon>
        <taxon>Vibrionales</taxon>
        <taxon>Vibrionaceae</taxon>
        <taxon>Vibrio</taxon>
    </lineage>
</organism>
<dbReference type="InterPro" id="IPR050902">
    <property type="entry name" value="ABC_Transporter_SBP"/>
</dbReference>
<dbReference type="RefSeq" id="WP_086048720.1">
    <property type="nucleotide sequence ID" value="NZ_CP017916.1"/>
</dbReference>
<dbReference type="PANTHER" id="PTHR30535:SF7">
    <property type="entry name" value="IRON(III) DICITRATE-BINDING PROTEIN"/>
    <property type="match status" value="1"/>
</dbReference>
<dbReference type="Proteomes" id="UP000194136">
    <property type="component" value="Chromosome 1"/>
</dbReference>
<proteinExistence type="predicted"/>